<dbReference type="InParanoid" id="A0A0Q9X7F3"/>
<dbReference type="PANTHER" id="PTHR48043:SF145">
    <property type="entry name" value="FI06409P-RELATED"/>
    <property type="match status" value="1"/>
</dbReference>
<dbReference type="STRING" id="7260.A0A0Q9X7F3"/>
<dbReference type="Proteomes" id="UP000007798">
    <property type="component" value="Unassembled WGS sequence"/>
</dbReference>
<name>A0A0Q9X7F3_DROWI</name>
<organism evidence="4 5">
    <name type="scientific">Drosophila willistoni</name>
    <name type="common">Fruit fly</name>
    <dbReference type="NCBI Taxonomy" id="7260"/>
    <lineage>
        <taxon>Eukaryota</taxon>
        <taxon>Metazoa</taxon>
        <taxon>Ecdysozoa</taxon>
        <taxon>Arthropoda</taxon>
        <taxon>Hexapoda</taxon>
        <taxon>Insecta</taxon>
        <taxon>Pterygota</taxon>
        <taxon>Neoptera</taxon>
        <taxon>Endopterygota</taxon>
        <taxon>Diptera</taxon>
        <taxon>Brachycera</taxon>
        <taxon>Muscomorpha</taxon>
        <taxon>Ephydroidea</taxon>
        <taxon>Drosophilidae</taxon>
        <taxon>Drosophila</taxon>
        <taxon>Sophophora</taxon>
    </lineage>
</organism>
<keyword evidence="5" id="KW-1185">Reference proteome</keyword>
<protein>
    <recommendedName>
        <fullName evidence="6">Glucuronosyltransferase</fullName>
    </recommendedName>
</protein>
<evidence type="ECO:0000256" key="1">
    <source>
        <dbReference type="ARBA" id="ARBA00009995"/>
    </source>
</evidence>
<evidence type="ECO:0000313" key="5">
    <source>
        <dbReference type="Proteomes" id="UP000007798"/>
    </source>
</evidence>
<dbReference type="CDD" id="cd03784">
    <property type="entry name" value="GT1_Gtf-like"/>
    <property type="match status" value="1"/>
</dbReference>
<dbReference type="AlphaFoldDB" id="A0A0Q9X7F3"/>
<dbReference type="Gene3D" id="3.40.50.2000">
    <property type="entry name" value="Glycogen Phosphorylase B"/>
    <property type="match status" value="1"/>
</dbReference>
<keyword evidence="2" id="KW-0328">Glycosyltransferase</keyword>
<sequence length="333" mass="38685">MTDFTFERNPNKWMEAKWLSSYFTQASHHIMTNRDVQQLLVNSSAQFDMIIMDTPHSGALCGFAEHFKAPMIGIAAFGSNWIVDYFAGNPAPSIYDPLSPVGYLYGSSSMFDKWKKWIYMTEEWLLDGLVFVPPNTKQFKKYFNNTNSNFEMSRRNYSLILVNHHFSLGRVKSNVPNLIEVAGMHICFENVECKLDPIPEDLQRFMNEAEHGVIYFSMGLEIQMKWLPDCTKQMLFQMFSSLKQRVVWKYENWESFNNKSDNIFFASYLPQEQILGHPKVKLFITHAGLLSLIEATYFGVPTLSLPLYYDQFNNAHRMHSTAHESLTNGYMVD</sequence>
<gene>
    <name evidence="4" type="primary">Dwil\GK27907</name>
    <name evidence="4" type="ORF">Dwil_GK27907</name>
</gene>
<dbReference type="FunFam" id="3.40.50.2000:FF:000021">
    <property type="entry name" value="UDP-glucuronosyltransferase"/>
    <property type="match status" value="1"/>
</dbReference>
<dbReference type="EMBL" id="CH964272">
    <property type="protein sequence ID" value="KRF99986.1"/>
    <property type="molecule type" value="Genomic_DNA"/>
</dbReference>
<evidence type="ECO:0000256" key="3">
    <source>
        <dbReference type="ARBA" id="ARBA00022679"/>
    </source>
</evidence>
<evidence type="ECO:0000313" key="4">
    <source>
        <dbReference type="EMBL" id="KRF99986.1"/>
    </source>
</evidence>
<evidence type="ECO:0008006" key="6">
    <source>
        <dbReference type="Google" id="ProtNLM"/>
    </source>
</evidence>
<dbReference type="InterPro" id="IPR050271">
    <property type="entry name" value="UDP-glycosyltransferase"/>
</dbReference>
<comment type="similarity">
    <text evidence="1">Belongs to the UDP-glycosyltransferase family.</text>
</comment>
<reference evidence="4 5" key="1">
    <citation type="journal article" date="2007" name="Nature">
        <title>Evolution of genes and genomes on the Drosophila phylogeny.</title>
        <authorList>
            <consortium name="Drosophila 12 Genomes Consortium"/>
            <person name="Clark A.G."/>
            <person name="Eisen M.B."/>
            <person name="Smith D.R."/>
            <person name="Bergman C.M."/>
            <person name="Oliver B."/>
            <person name="Markow T.A."/>
            <person name="Kaufman T.C."/>
            <person name="Kellis M."/>
            <person name="Gelbart W."/>
            <person name="Iyer V.N."/>
            <person name="Pollard D.A."/>
            <person name="Sackton T.B."/>
            <person name="Larracuente A.M."/>
            <person name="Singh N.D."/>
            <person name="Abad J.P."/>
            <person name="Abt D.N."/>
            <person name="Adryan B."/>
            <person name="Aguade M."/>
            <person name="Akashi H."/>
            <person name="Anderson W.W."/>
            <person name="Aquadro C.F."/>
            <person name="Ardell D.H."/>
            <person name="Arguello R."/>
            <person name="Artieri C.G."/>
            <person name="Barbash D.A."/>
            <person name="Barker D."/>
            <person name="Barsanti P."/>
            <person name="Batterham P."/>
            <person name="Batzoglou S."/>
            <person name="Begun D."/>
            <person name="Bhutkar A."/>
            <person name="Blanco E."/>
            <person name="Bosak S.A."/>
            <person name="Bradley R.K."/>
            <person name="Brand A.D."/>
            <person name="Brent M.R."/>
            <person name="Brooks A.N."/>
            <person name="Brown R.H."/>
            <person name="Butlin R.K."/>
            <person name="Caggese C."/>
            <person name="Calvi B.R."/>
            <person name="Bernardo de Carvalho A."/>
            <person name="Caspi A."/>
            <person name="Castrezana S."/>
            <person name="Celniker S.E."/>
            <person name="Chang J.L."/>
            <person name="Chapple C."/>
            <person name="Chatterji S."/>
            <person name="Chinwalla A."/>
            <person name="Civetta A."/>
            <person name="Clifton S.W."/>
            <person name="Comeron J.M."/>
            <person name="Costello J.C."/>
            <person name="Coyne J.A."/>
            <person name="Daub J."/>
            <person name="David R.G."/>
            <person name="Delcher A.L."/>
            <person name="Delehaunty K."/>
            <person name="Do C.B."/>
            <person name="Ebling H."/>
            <person name="Edwards K."/>
            <person name="Eickbush T."/>
            <person name="Evans J.D."/>
            <person name="Filipski A."/>
            <person name="Findeiss S."/>
            <person name="Freyhult E."/>
            <person name="Fulton L."/>
            <person name="Fulton R."/>
            <person name="Garcia A.C."/>
            <person name="Gardiner A."/>
            <person name="Garfield D.A."/>
            <person name="Garvin B.E."/>
            <person name="Gibson G."/>
            <person name="Gilbert D."/>
            <person name="Gnerre S."/>
            <person name="Godfrey J."/>
            <person name="Good R."/>
            <person name="Gotea V."/>
            <person name="Gravely B."/>
            <person name="Greenberg A.J."/>
            <person name="Griffiths-Jones S."/>
            <person name="Gross S."/>
            <person name="Guigo R."/>
            <person name="Gustafson E.A."/>
            <person name="Haerty W."/>
            <person name="Hahn M.W."/>
            <person name="Halligan D.L."/>
            <person name="Halpern A.L."/>
            <person name="Halter G.M."/>
            <person name="Han M.V."/>
            <person name="Heger A."/>
            <person name="Hillier L."/>
            <person name="Hinrichs A.S."/>
            <person name="Holmes I."/>
            <person name="Hoskins R.A."/>
            <person name="Hubisz M.J."/>
            <person name="Hultmark D."/>
            <person name="Huntley M.A."/>
            <person name="Jaffe D.B."/>
            <person name="Jagadeeshan S."/>
            <person name="Jeck W.R."/>
            <person name="Johnson J."/>
            <person name="Jones C.D."/>
            <person name="Jordan W.C."/>
            <person name="Karpen G.H."/>
            <person name="Kataoka E."/>
            <person name="Keightley P.D."/>
            <person name="Kheradpour P."/>
            <person name="Kirkness E.F."/>
            <person name="Koerich L.B."/>
            <person name="Kristiansen K."/>
            <person name="Kudrna D."/>
            <person name="Kulathinal R.J."/>
            <person name="Kumar S."/>
            <person name="Kwok R."/>
            <person name="Lander E."/>
            <person name="Langley C.H."/>
            <person name="Lapoint R."/>
            <person name="Lazzaro B.P."/>
            <person name="Lee S.J."/>
            <person name="Levesque L."/>
            <person name="Li R."/>
            <person name="Lin C.F."/>
            <person name="Lin M.F."/>
            <person name="Lindblad-Toh K."/>
            <person name="Llopart A."/>
            <person name="Long M."/>
            <person name="Low L."/>
            <person name="Lozovsky E."/>
            <person name="Lu J."/>
            <person name="Luo M."/>
            <person name="Machado C.A."/>
            <person name="Makalowski W."/>
            <person name="Marzo M."/>
            <person name="Matsuda M."/>
            <person name="Matzkin L."/>
            <person name="McAllister B."/>
            <person name="McBride C.S."/>
            <person name="McKernan B."/>
            <person name="McKernan K."/>
            <person name="Mendez-Lago M."/>
            <person name="Minx P."/>
            <person name="Mollenhauer M.U."/>
            <person name="Montooth K."/>
            <person name="Mount S.M."/>
            <person name="Mu X."/>
            <person name="Myers E."/>
            <person name="Negre B."/>
            <person name="Newfeld S."/>
            <person name="Nielsen R."/>
            <person name="Noor M.A."/>
            <person name="O'Grady P."/>
            <person name="Pachter L."/>
            <person name="Papaceit M."/>
            <person name="Parisi M.J."/>
            <person name="Parisi M."/>
            <person name="Parts L."/>
            <person name="Pedersen J.S."/>
            <person name="Pesole G."/>
            <person name="Phillippy A.M."/>
            <person name="Ponting C.P."/>
            <person name="Pop M."/>
            <person name="Porcelli D."/>
            <person name="Powell J.R."/>
            <person name="Prohaska S."/>
            <person name="Pruitt K."/>
            <person name="Puig M."/>
            <person name="Quesneville H."/>
            <person name="Ram K.R."/>
            <person name="Rand D."/>
            <person name="Rasmussen M.D."/>
            <person name="Reed L.K."/>
            <person name="Reenan R."/>
            <person name="Reily A."/>
            <person name="Remington K.A."/>
            <person name="Rieger T.T."/>
            <person name="Ritchie M.G."/>
            <person name="Robin C."/>
            <person name="Rogers Y.H."/>
            <person name="Rohde C."/>
            <person name="Rozas J."/>
            <person name="Rubenfield M.J."/>
            <person name="Ruiz A."/>
            <person name="Russo S."/>
            <person name="Salzberg S.L."/>
            <person name="Sanchez-Gracia A."/>
            <person name="Saranga D.J."/>
            <person name="Sato H."/>
            <person name="Schaeffer S.W."/>
            <person name="Schatz M.C."/>
            <person name="Schlenke T."/>
            <person name="Schwartz R."/>
            <person name="Segarra C."/>
            <person name="Singh R.S."/>
            <person name="Sirot L."/>
            <person name="Sirota M."/>
            <person name="Sisneros N.B."/>
            <person name="Smith C.D."/>
            <person name="Smith T.F."/>
            <person name="Spieth J."/>
            <person name="Stage D.E."/>
            <person name="Stark A."/>
            <person name="Stephan W."/>
            <person name="Strausberg R.L."/>
            <person name="Strempel S."/>
            <person name="Sturgill D."/>
            <person name="Sutton G."/>
            <person name="Sutton G.G."/>
            <person name="Tao W."/>
            <person name="Teichmann S."/>
            <person name="Tobari Y.N."/>
            <person name="Tomimura Y."/>
            <person name="Tsolas J.M."/>
            <person name="Valente V.L."/>
            <person name="Venter E."/>
            <person name="Venter J.C."/>
            <person name="Vicario S."/>
            <person name="Vieira F.G."/>
            <person name="Vilella A.J."/>
            <person name="Villasante A."/>
            <person name="Walenz B."/>
            <person name="Wang J."/>
            <person name="Wasserman M."/>
            <person name="Watts T."/>
            <person name="Wilson D."/>
            <person name="Wilson R.K."/>
            <person name="Wing R.A."/>
            <person name="Wolfner M.F."/>
            <person name="Wong A."/>
            <person name="Wong G.K."/>
            <person name="Wu C.I."/>
            <person name="Wu G."/>
            <person name="Yamamoto D."/>
            <person name="Yang H.P."/>
            <person name="Yang S.P."/>
            <person name="Yorke J.A."/>
            <person name="Yoshida K."/>
            <person name="Zdobnov E."/>
            <person name="Zhang P."/>
            <person name="Zhang Y."/>
            <person name="Zimin A.V."/>
            <person name="Baldwin J."/>
            <person name="Abdouelleil A."/>
            <person name="Abdulkadir J."/>
            <person name="Abebe A."/>
            <person name="Abera B."/>
            <person name="Abreu J."/>
            <person name="Acer S.C."/>
            <person name="Aftuck L."/>
            <person name="Alexander A."/>
            <person name="An P."/>
            <person name="Anderson E."/>
            <person name="Anderson S."/>
            <person name="Arachi H."/>
            <person name="Azer M."/>
            <person name="Bachantsang P."/>
            <person name="Barry A."/>
            <person name="Bayul T."/>
            <person name="Berlin A."/>
            <person name="Bessette D."/>
            <person name="Bloom T."/>
            <person name="Blye J."/>
            <person name="Boguslavskiy L."/>
            <person name="Bonnet C."/>
            <person name="Boukhgalter B."/>
            <person name="Bourzgui I."/>
            <person name="Brown A."/>
            <person name="Cahill P."/>
            <person name="Channer S."/>
            <person name="Cheshatsang Y."/>
            <person name="Chuda L."/>
            <person name="Citroen M."/>
            <person name="Collymore A."/>
            <person name="Cooke P."/>
            <person name="Costello M."/>
            <person name="D'Aco K."/>
            <person name="Daza R."/>
            <person name="De Haan G."/>
            <person name="DeGray S."/>
            <person name="DeMaso C."/>
            <person name="Dhargay N."/>
            <person name="Dooley K."/>
            <person name="Dooley E."/>
            <person name="Doricent M."/>
            <person name="Dorje P."/>
            <person name="Dorjee K."/>
            <person name="Dupes A."/>
            <person name="Elong R."/>
            <person name="Falk J."/>
            <person name="Farina A."/>
            <person name="Faro S."/>
            <person name="Ferguson D."/>
            <person name="Fisher S."/>
            <person name="Foley C.D."/>
            <person name="Franke A."/>
            <person name="Friedrich D."/>
            <person name="Gadbois L."/>
            <person name="Gearin G."/>
            <person name="Gearin C.R."/>
            <person name="Giannoukos G."/>
            <person name="Goode T."/>
            <person name="Graham J."/>
            <person name="Grandbois E."/>
            <person name="Grewal S."/>
            <person name="Gyaltsen K."/>
            <person name="Hafez N."/>
            <person name="Hagos B."/>
            <person name="Hall J."/>
            <person name="Henson C."/>
            <person name="Hollinger A."/>
            <person name="Honan T."/>
            <person name="Huard M.D."/>
            <person name="Hughes L."/>
            <person name="Hurhula B."/>
            <person name="Husby M.E."/>
            <person name="Kamat A."/>
            <person name="Kanga B."/>
            <person name="Kashin S."/>
            <person name="Khazanovich D."/>
            <person name="Kisner P."/>
            <person name="Lance K."/>
            <person name="Lara M."/>
            <person name="Lee W."/>
            <person name="Lennon N."/>
            <person name="Letendre F."/>
            <person name="LeVine R."/>
            <person name="Lipovsky A."/>
            <person name="Liu X."/>
            <person name="Liu J."/>
            <person name="Liu S."/>
            <person name="Lokyitsang T."/>
            <person name="Lokyitsang Y."/>
            <person name="Lubonja R."/>
            <person name="Lui A."/>
            <person name="MacDonald P."/>
            <person name="Magnisalis V."/>
            <person name="Maru K."/>
            <person name="Matthews C."/>
            <person name="McCusker W."/>
            <person name="McDonough S."/>
            <person name="Mehta T."/>
            <person name="Meldrim J."/>
            <person name="Meneus L."/>
            <person name="Mihai O."/>
            <person name="Mihalev A."/>
            <person name="Mihova T."/>
            <person name="Mittelman R."/>
            <person name="Mlenga V."/>
            <person name="Montmayeur A."/>
            <person name="Mulrain L."/>
            <person name="Navidi A."/>
            <person name="Naylor J."/>
            <person name="Negash T."/>
            <person name="Nguyen T."/>
            <person name="Nguyen N."/>
            <person name="Nicol R."/>
            <person name="Norbu C."/>
            <person name="Norbu N."/>
            <person name="Novod N."/>
            <person name="O'Neill B."/>
            <person name="Osman S."/>
            <person name="Markiewicz E."/>
            <person name="Oyono O.L."/>
            <person name="Patti C."/>
            <person name="Phunkhang P."/>
            <person name="Pierre F."/>
            <person name="Priest M."/>
            <person name="Raghuraman S."/>
            <person name="Rege F."/>
            <person name="Reyes R."/>
            <person name="Rise C."/>
            <person name="Rogov P."/>
            <person name="Ross K."/>
            <person name="Ryan E."/>
            <person name="Settipalli S."/>
            <person name="Shea T."/>
            <person name="Sherpa N."/>
            <person name="Shi L."/>
            <person name="Shih D."/>
            <person name="Sparrow T."/>
            <person name="Spaulding J."/>
            <person name="Stalker J."/>
            <person name="Stange-Thomann N."/>
            <person name="Stavropoulos S."/>
            <person name="Stone C."/>
            <person name="Strader C."/>
            <person name="Tesfaye S."/>
            <person name="Thomson T."/>
            <person name="Thoulutsang Y."/>
            <person name="Thoulutsang D."/>
            <person name="Topham K."/>
            <person name="Topping I."/>
            <person name="Tsamla T."/>
            <person name="Vassiliev H."/>
            <person name="Vo A."/>
            <person name="Wangchuk T."/>
            <person name="Wangdi T."/>
            <person name="Weiand M."/>
            <person name="Wilkinson J."/>
            <person name="Wilson A."/>
            <person name="Yadav S."/>
            <person name="Young G."/>
            <person name="Yu Q."/>
            <person name="Zembek L."/>
            <person name="Zhong D."/>
            <person name="Zimmer A."/>
            <person name="Zwirko Z."/>
            <person name="Jaffe D.B."/>
            <person name="Alvarez P."/>
            <person name="Brockman W."/>
            <person name="Butler J."/>
            <person name="Chin C."/>
            <person name="Gnerre S."/>
            <person name="Grabherr M."/>
            <person name="Kleber M."/>
            <person name="Mauceli E."/>
            <person name="MacCallum I."/>
        </authorList>
    </citation>
    <scope>NUCLEOTIDE SEQUENCE [LARGE SCALE GENOMIC DNA]</scope>
    <source>
        <strain evidence="5">Tucson 14030-0811.24</strain>
    </source>
</reference>
<dbReference type="SUPFAM" id="SSF53756">
    <property type="entry name" value="UDP-Glycosyltransferase/glycogen phosphorylase"/>
    <property type="match status" value="1"/>
</dbReference>
<evidence type="ECO:0000256" key="2">
    <source>
        <dbReference type="ARBA" id="ARBA00022676"/>
    </source>
</evidence>
<dbReference type="OrthoDB" id="5835829at2759"/>
<proteinExistence type="inferred from homology"/>
<dbReference type="InterPro" id="IPR002213">
    <property type="entry name" value="UDP_glucos_trans"/>
</dbReference>
<keyword evidence="3" id="KW-0808">Transferase</keyword>
<dbReference type="GO" id="GO:0008194">
    <property type="term" value="F:UDP-glycosyltransferase activity"/>
    <property type="evidence" value="ECO:0007669"/>
    <property type="project" value="InterPro"/>
</dbReference>
<dbReference type="Pfam" id="PF00201">
    <property type="entry name" value="UDPGT"/>
    <property type="match status" value="1"/>
</dbReference>
<dbReference type="PANTHER" id="PTHR48043">
    <property type="entry name" value="EG:EG0003.4 PROTEIN-RELATED"/>
    <property type="match status" value="1"/>
</dbReference>
<accession>A0A0Q9X7F3</accession>